<reference evidence="3" key="1">
    <citation type="submission" date="2016-11" db="EMBL/GenBank/DDBJ databases">
        <authorList>
            <person name="Varghese N."/>
            <person name="Submissions S."/>
        </authorList>
    </citation>
    <scope>NUCLEOTIDE SEQUENCE [LARGE SCALE GENOMIC DNA]</scope>
    <source>
        <strain evidence="3">DSM 17659</strain>
    </source>
</reference>
<evidence type="ECO:0000313" key="2">
    <source>
        <dbReference type="EMBL" id="SHH20236.1"/>
    </source>
</evidence>
<keyword evidence="3" id="KW-1185">Reference proteome</keyword>
<dbReference type="STRING" id="229205.SAMN05444372_1232"/>
<sequence>MNYEFNIENFKKIINSDEVPNDKNGLDFMIDEIDVSITKPYPDEEGKEDGNMIFIDSNSGLQMSFTVKGSKGYEFFFAFYRIGSEGSFIKLDDKSPANVQNFANKIWMKIVDKIDHFNTQLAELDASFTFDKVFNIINSEEVPETEYGLRFDLGNTKIAIQKTYIDLDDNQELGDSITIDDDGELLIYIRVSKANEKSFLISIYKENDESEYVQLNNESPKKIIKFFNKIWLQIVEEIEYSENSEYTSNLTKEVFMKAFCDYKVPDDLIMLFEFAEIYGHFDYSESFYLTTKDDTGLKTWTEEMEFRNAFIEFAGANGTGSDYGFWIIDKNLNKCPIVIFGDEGGIHIIAENIRQLLQLVTFDHEPYVSFEDVYYYIDDEENDYEHSRSHTEYTNWVKENFNLNPIETEEEAENIIKNAQFKYQFHLNRFLKKFGIEIYKQEEKNYNEHREMQAKGFYSLNFKLVVFDNLLELGYFKTEWQNLKDKFYDNENYEYEPITELLDFCRYLEITDELLNEIKKIEFDGALDIYADLIPNWDGEDVTFDVDDLSDIIKLKNIEEISVISMLTTLDIEPLLQLKSLKKIGWYNLNENETLKEKLRLNGVEVTS</sequence>
<dbReference type="EMBL" id="FQWF01000023">
    <property type="protein sequence ID" value="SHH20236.1"/>
    <property type="molecule type" value="Genomic_DNA"/>
</dbReference>
<name>A0A1M5R2B7_9FLAO</name>
<protein>
    <recommendedName>
        <fullName evidence="1">DUF6892 domain-containing protein</fullName>
    </recommendedName>
</protein>
<organism evidence="2 3">
    <name type="scientific">Flavobacterium micromati</name>
    <dbReference type="NCBI Taxonomy" id="229205"/>
    <lineage>
        <taxon>Bacteria</taxon>
        <taxon>Pseudomonadati</taxon>
        <taxon>Bacteroidota</taxon>
        <taxon>Flavobacteriia</taxon>
        <taxon>Flavobacteriales</taxon>
        <taxon>Flavobacteriaceae</taxon>
        <taxon>Flavobacterium</taxon>
    </lineage>
</organism>
<proteinExistence type="predicted"/>
<dbReference type="OrthoDB" id="9179578at2"/>
<evidence type="ECO:0000313" key="3">
    <source>
        <dbReference type="Proteomes" id="UP000184020"/>
    </source>
</evidence>
<dbReference type="Pfam" id="PF21832">
    <property type="entry name" value="DUF6892"/>
    <property type="match status" value="1"/>
</dbReference>
<evidence type="ECO:0000259" key="1">
    <source>
        <dbReference type="Pfam" id="PF21832"/>
    </source>
</evidence>
<feature type="domain" description="DUF6892" evidence="1">
    <location>
        <begin position="456"/>
        <end position="606"/>
    </location>
</feature>
<dbReference type="AlphaFoldDB" id="A0A1M5R2B7"/>
<dbReference type="Proteomes" id="UP000184020">
    <property type="component" value="Unassembled WGS sequence"/>
</dbReference>
<dbReference type="InterPro" id="IPR054187">
    <property type="entry name" value="DUF6892"/>
</dbReference>
<gene>
    <name evidence="2" type="ORF">SAMN05444372_1232</name>
</gene>
<dbReference type="RefSeq" id="WP_073022123.1">
    <property type="nucleotide sequence ID" value="NZ_FQWF01000023.1"/>
</dbReference>
<accession>A0A1M5R2B7</accession>